<proteinExistence type="predicted"/>
<organism evidence="2 3">
    <name type="scientific">Phocaeicola vulgatus</name>
    <name type="common">Bacteroides vulgatus</name>
    <dbReference type="NCBI Taxonomy" id="821"/>
    <lineage>
        <taxon>Bacteria</taxon>
        <taxon>Pseudomonadati</taxon>
        <taxon>Bacteroidota</taxon>
        <taxon>Bacteroidia</taxon>
        <taxon>Bacteroidales</taxon>
        <taxon>Bacteroidaceae</taxon>
        <taxon>Phocaeicola</taxon>
    </lineage>
</organism>
<dbReference type="Proteomes" id="UP000285379">
    <property type="component" value="Unassembled WGS sequence"/>
</dbReference>
<feature type="transmembrane region" description="Helical" evidence="1">
    <location>
        <begin position="203"/>
        <end position="223"/>
    </location>
</feature>
<feature type="transmembrane region" description="Helical" evidence="1">
    <location>
        <begin position="229"/>
        <end position="249"/>
    </location>
</feature>
<keyword evidence="1" id="KW-0472">Membrane</keyword>
<comment type="caution">
    <text evidence="2">The sequence shown here is derived from an EMBL/GenBank/DDBJ whole genome shotgun (WGS) entry which is preliminary data.</text>
</comment>
<accession>A0A412VCB6</accession>
<evidence type="ECO:0008006" key="4">
    <source>
        <dbReference type="Google" id="ProtNLM"/>
    </source>
</evidence>
<gene>
    <name evidence="2" type="ORF">DWW27_23105</name>
</gene>
<name>A0A412VCB6_PHOVU</name>
<feature type="transmembrane region" description="Helical" evidence="1">
    <location>
        <begin position="65"/>
        <end position="91"/>
    </location>
</feature>
<evidence type="ECO:0000313" key="2">
    <source>
        <dbReference type="EMBL" id="RGV02819.1"/>
    </source>
</evidence>
<protein>
    <recommendedName>
        <fullName evidence="4">Transmembrane protein</fullName>
    </recommendedName>
</protein>
<feature type="transmembrane region" description="Helical" evidence="1">
    <location>
        <begin position="23"/>
        <end position="44"/>
    </location>
</feature>
<evidence type="ECO:0000313" key="3">
    <source>
        <dbReference type="Proteomes" id="UP000285379"/>
    </source>
</evidence>
<evidence type="ECO:0000256" key="1">
    <source>
        <dbReference type="SAM" id="Phobius"/>
    </source>
</evidence>
<keyword evidence="1" id="KW-1133">Transmembrane helix</keyword>
<dbReference type="RefSeq" id="WP_117929275.1">
    <property type="nucleotide sequence ID" value="NZ_QRYT01000109.1"/>
</dbReference>
<reference evidence="2 3" key="1">
    <citation type="submission" date="2018-08" db="EMBL/GenBank/DDBJ databases">
        <title>A genome reference for cultivated species of the human gut microbiota.</title>
        <authorList>
            <person name="Zou Y."/>
            <person name="Xue W."/>
            <person name="Luo G."/>
        </authorList>
    </citation>
    <scope>NUCLEOTIDE SEQUENCE [LARGE SCALE GENOMIC DNA]</scope>
    <source>
        <strain evidence="2 3">AF14-8</strain>
    </source>
</reference>
<dbReference type="EMBL" id="QRYT01000109">
    <property type="protein sequence ID" value="RGV02819.1"/>
    <property type="molecule type" value="Genomic_DNA"/>
</dbReference>
<feature type="transmembrane region" description="Helical" evidence="1">
    <location>
        <begin position="156"/>
        <end position="183"/>
    </location>
</feature>
<keyword evidence="1" id="KW-0812">Transmembrane</keyword>
<sequence>MEEAYSNLNNAYLQIKGMIVVEGFYALVAGFVITTFVFKLAGIIKEMVHEGKGFNAKQFYELGREYILCIALICIMPVLLDTLETVLAYAADRLMESLAAGGVYNPDNIWKKPIEQAFDDLMNSDIIDIAVNGLDTTFNSLLAGAVGSFGGVAYDYLMLVFLCTRYLILILLEVISPLAIACLYNSDTRSSFYTWARQMVGCYMLYPGFVIASVFSDLIVVNYVQQRPWSVTLMVIFSFLLKLAMLATVKATVNKWL</sequence>
<dbReference type="AlphaFoldDB" id="A0A412VCB6"/>